<evidence type="ECO:0000256" key="1">
    <source>
        <dbReference type="SAM" id="Phobius"/>
    </source>
</evidence>
<sequence length="359" mass="41604">MKKLDLSSKEISYWVLQILVWTFLSSVMAVGYWAGGNELKLKPWQVITDFSVVILLSIFFTHQIKRTLNGFIQFDALNLKDIFKILGLLITGTLLFYLTYELYIKFAYSLIYHRLDVLNHPSQEMSSKIVFILNYCIYFIIWTVFYVAIKSLMELNKSRETRIQLESNLRESQLNTLKGQINPHFMFNSLNNIRGLMLEDVQRARDMLTSLSETLRYTLTKSHVDSIALEDELEMVRNFIEISKIQFEDRLRFKEHIDKTSLNTQIPPMIIQILIENAIKHGISNLKKGGTVNLSTELNERHLLIKVANTGNLRTSEDSTQLGLKNIKQRLELLYGEAATFSLKEIENQVVASIKIPVE</sequence>
<dbReference type="Gene3D" id="3.30.565.10">
    <property type="entry name" value="Histidine kinase-like ATPase, C-terminal domain"/>
    <property type="match status" value="1"/>
</dbReference>
<evidence type="ECO:0000313" key="3">
    <source>
        <dbReference type="EMBL" id="MDT0685716.1"/>
    </source>
</evidence>
<comment type="caution">
    <text evidence="3">The sequence shown here is derived from an EMBL/GenBank/DDBJ whole genome shotgun (WGS) entry which is preliminary data.</text>
</comment>
<feature type="transmembrane region" description="Helical" evidence="1">
    <location>
        <begin position="41"/>
        <end position="61"/>
    </location>
</feature>
<dbReference type="InterPro" id="IPR010559">
    <property type="entry name" value="Sig_transdc_His_kin_internal"/>
</dbReference>
<dbReference type="EMBL" id="JAVRHN010000003">
    <property type="protein sequence ID" value="MDT0685716.1"/>
    <property type="molecule type" value="Genomic_DNA"/>
</dbReference>
<keyword evidence="3" id="KW-0808">Transferase</keyword>
<dbReference type="RefSeq" id="WP_311499128.1">
    <property type="nucleotide sequence ID" value="NZ_JAVRHN010000003.1"/>
</dbReference>
<evidence type="ECO:0000313" key="4">
    <source>
        <dbReference type="Proteomes" id="UP001253848"/>
    </source>
</evidence>
<keyword evidence="3" id="KW-0418">Kinase</keyword>
<keyword evidence="1" id="KW-0812">Transmembrane</keyword>
<protein>
    <submittedName>
        <fullName evidence="3">Histidine kinase</fullName>
    </submittedName>
</protein>
<accession>A0ABU3DPV0</accession>
<keyword evidence="1" id="KW-1133">Transmembrane helix</keyword>
<evidence type="ECO:0000259" key="2">
    <source>
        <dbReference type="Pfam" id="PF06580"/>
    </source>
</evidence>
<dbReference type="Pfam" id="PF06580">
    <property type="entry name" value="His_kinase"/>
    <property type="match status" value="1"/>
</dbReference>
<feature type="transmembrane region" description="Helical" evidence="1">
    <location>
        <begin position="82"/>
        <end position="100"/>
    </location>
</feature>
<dbReference type="Proteomes" id="UP001253848">
    <property type="component" value="Unassembled WGS sequence"/>
</dbReference>
<dbReference type="SUPFAM" id="SSF55874">
    <property type="entry name" value="ATPase domain of HSP90 chaperone/DNA topoisomerase II/histidine kinase"/>
    <property type="match status" value="1"/>
</dbReference>
<organism evidence="3 4">
    <name type="scientific">Autumnicola psychrophila</name>
    <dbReference type="NCBI Taxonomy" id="3075592"/>
    <lineage>
        <taxon>Bacteria</taxon>
        <taxon>Pseudomonadati</taxon>
        <taxon>Bacteroidota</taxon>
        <taxon>Flavobacteriia</taxon>
        <taxon>Flavobacteriales</taxon>
        <taxon>Flavobacteriaceae</taxon>
        <taxon>Autumnicola</taxon>
    </lineage>
</organism>
<dbReference type="InterPro" id="IPR036890">
    <property type="entry name" value="HATPase_C_sf"/>
</dbReference>
<proteinExistence type="predicted"/>
<keyword evidence="4" id="KW-1185">Reference proteome</keyword>
<reference evidence="3 4" key="1">
    <citation type="submission" date="2023-09" db="EMBL/GenBank/DDBJ databases">
        <authorList>
            <person name="Rey-Velasco X."/>
        </authorList>
    </citation>
    <scope>NUCLEOTIDE SEQUENCE [LARGE SCALE GENOMIC DNA]</scope>
    <source>
        <strain evidence="3 4">F225</strain>
    </source>
</reference>
<feature type="transmembrane region" description="Helical" evidence="1">
    <location>
        <begin position="129"/>
        <end position="149"/>
    </location>
</feature>
<feature type="domain" description="Signal transduction histidine kinase internal region" evidence="2">
    <location>
        <begin position="173"/>
        <end position="251"/>
    </location>
</feature>
<keyword evidence="1" id="KW-0472">Membrane</keyword>
<dbReference type="PANTHER" id="PTHR34220:SF9">
    <property type="entry name" value="SIGNAL TRANSDUCTION HISTIDINE KINASE INTERNAL REGION DOMAIN-CONTAINING PROTEIN"/>
    <property type="match status" value="1"/>
</dbReference>
<dbReference type="PANTHER" id="PTHR34220">
    <property type="entry name" value="SENSOR HISTIDINE KINASE YPDA"/>
    <property type="match status" value="1"/>
</dbReference>
<gene>
    <name evidence="3" type="ORF">RM541_05040</name>
</gene>
<feature type="transmembrane region" description="Helical" evidence="1">
    <location>
        <begin position="12"/>
        <end position="35"/>
    </location>
</feature>
<name>A0ABU3DPV0_9FLAO</name>
<dbReference type="InterPro" id="IPR050640">
    <property type="entry name" value="Bact_2-comp_sensor_kinase"/>
</dbReference>
<dbReference type="GO" id="GO:0016301">
    <property type="term" value="F:kinase activity"/>
    <property type="evidence" value="ECO:0007669"/>
    <property type="project" value="UniProtKB-KW"/>
</dbReference>